<evidence type="ECO:0000256" key="1">
    <source>
        <dbReference type="ARBA" id="ARBA00004123"/>
    </source>
</evidence>
<dbReference type="Gene3D" id="3.30.730.10">
    <property type="entry name" value="AP2/ERF domain"/>
    <property type="match status" value="1"/>
</dbReference>
<keyword evidence="9" id="KW-1185">Reference proteome</keyword>
<dbReference type="InterPro" id="IPR016177">
    <property type="entry name" value="DNA-bd_dom_sf"/>
</dbReference>
<dbReference type="Pfam" id="PF00847">
    <property type="entry name" value="AP2"/>
    <property type="match status" value="1"/>
</dbReference>
<gene>
    <name evidence="8" type="ORF">J5N97_017696</name>
</gene>
<organism evidence="8 9">
    <name type="scientific">Dioscorea zingiberensis</name>
    <dbReference type="NCBI Taxonomy" id="325984"/>
    <lineage>
        <taxon>Eukaryota</taxon>
        <taxon>Viridiplantae</taxon>
        <taxon>Streptophyta</taxon>
        <taxon>Embryophyta</taxon>
        <taxon>Tracheophyta</taxon>
        <taxon>Spermatophyta</taxon>
        <taxon>Magnoliopsida</taxon>
        <taxon>Liliopsida</taxon>
        <taxon>Dioscoreales</taxon>
        <taxon>Dioscoreaceae</taxon>
        <taxon>Dioscorea</taxon>
    </lineage>
</organism>
<reference evidence="8" key="2">
    <citation type="journal article" date="2022" name="Hortic Res">
        <title>The genome of Dioscorea zingiberensis sheds light on the biosynthesis, origin and evolution of the medicinally important diosgenin saponins.</title>
        <authorList>
            <person name="Li Y."/>
            <person name="Tan C."/>
            <person name="Li Z."/>
            <person name="Guo J."/>
            <person name="Li S."/>
            <person name="Chen X."/>
            <person name="Wang C."/>
            <person name="Dai X."/>
            <person name="Yang H."/>
            <person name="Song W."/>
            <person name="Hou L."/>
            <person name="Xu J."/>
            <person name="Tong Z."/>
            <person name="Xu A."/>
            <person name="Yuan X."/>
            <person name="Wang W."/>
            <person name="Yang Q."/>
            <person name="Chen L."/>
            <person name="Sun Z."/>
            <person name="Wang K."/>
            <person name="Pan B."/>
            <person name="Chen J."/>
            <person name="Bao Y."/>
            <person name="Liu F."/>
            <person name="Qi X."/>
            <person name="Gang D.R."/>
            <person name="Wen J."/>
            <person name="Li J."/>
        </authorList>
    </citation>
    <scope>NUCLEOTIDE SEQUENCE</scope>
    <source>
        <strain evidence="8">Dzin_1.0</strain>
    </source>
</reference>
<keyword evidence="5" id="KW-0539">Nucleus</keyword>
<dbReference type="PANTHER" id="PTHR31190">
    <property type="entry name" value="DNA-BINDING DOMAIN"/>
    <property type="match status" value="1"/>
</dbReference>
<dbReference type="GO" id="GO:0009873">
    <property type="term" value="P:ethylene-activated signaling pathway"/>
    <property type="evidence" value="ECO:0007669"/>
    <property type="project" value="InterPro"/>
</dbReference>
<evidence type="ECO:0000313" key="8">
    <source>
        <dbReference type="EMBL" id="KAJ0975731.1"/>
    </source>
</evidence>
<evidence type="ECO:0000256" key="3">
    <source>
        <dbReference type="ARBA" id="ARBA00023125"/>
    </source>
</evidence>
<evidence type="ECO:0000256" key="2">
    <source>
        <dbReference type="ARBA" id="ARBA00023015"/>
    </source>
</evidence>
<keyword evidence="4" id="KW-0804">Transcription</keyword>
<evidence type="ECO:0000259" key="7">
    <source>
        <dbReference type="PROSITE" id="PS51032"/>
    </source>
</evidence>
<dbReference type="CDD" id="cd00018">
    <property type="entry name" value="AP2"/>
    <property type="match status" value="1"/>
</dbReference>
<feature type="domain" description="AP2/ERF" evidence="7">
    <location>
        <begin position="19"/>
        <end position="76"/>
    </location>
</feature>
<dbReference type="OrthoDB" id="10038011at2759"/>
<evidence type="ECO:0000313" key="9">
    <source>
        <dbReference type="Proteomes" id="UP001085076"/>
    </source>
</evidence>
<dbReference type="PANTHER" id="PTHR31190:SF376">
    <property type="entry name" value="EREB-LIKE PROTEIN"/>
    <property type="match status" value="1"/>
</dbReference>
<dbReference type="SMART" id="SM00380">
    <property type="entry name" value="AP2"/>
    <property type="match status" value="1"/>
</dbReference>
<reference evidence="8" key="1">
    <citation type="submission" date="2021-03" db="EMBL/GenBank/DDBJ databases">
        <authorList>
            <person name="Li Z."/>
            <person name="Yang C."/>
        </authorList>
    </citation>
    <scope>NUCLEOTIDE SEQUENCE</scope>
    <source>
        <strain evidence="8">Dzin_1.0</strain>
        <tissue evidence="8">Leaf</tissue>
    </source>
</reference>
<dbReference type="InterPro" id="IPR044808">
    <property type="entry name" value="ERF_plant"/>
</dbReference>
<dbReference type="InterPro" id="IPR001471">
    <property type="entry name" value="AP2/ERF_dom"/>
</dbReference>
<dbReference type="GO" id="GO:0003700">
    <property type="term" value="F:DNA-binding transcription factor activity"/>
    <property type="evidence" value="ECO:0007669"/>
    <property type="project" value="InterPro"/>
</dbReference>
<sequence length="84" mass="9686">MLTNGIVSEGKRKRERQSEYRGIRWRPWGKWAAEIRDPAKGVRVWLCTFTTAEAAAQAYDREALRIRALRPNSTSPTKISHHPP</sequence>
<feature type="compositionally biased region" description="Basic and acidic residues" evidence="6">
    <location>
        <begin position="9"/>
        <end position="20"/>
    </location>
</feature>
<dbReference type="InterPro" id="IPR036955">
    <property type="entry name" value="AP2/ERF_dom_sf"/>
</dbReference>
<dbReference type="PRINTS" id="PR00367">
    <property type="entry name" value="ETHRSPELEMNT"/>
</dbReference>
<evidence type="ECO:0000256" key="6">
    <source>
        <dbReference type="SAM" id="MobiDB-lite"/>
    </source>
</evidence>
<accession>A0A9D5CLU1</accession>
<dbReference type="SUPFAM" id="SSF54171">
    <property type="entry name" value="DNA-binding domain"/>
    <property type="match status" value="1"/>
</dbReference>
<comment type="subcellular location">
    <subcellularLocation>
        <location evidence="1">Nucleus</location>
    </subcellularLocation>
</comment>
<evidence type="ECO:0000256" key="4">
    <source>
        <dbReference type="ARBA" id="ARBA00023163"/>
    </source>
</evidence>
<dbReference type="GO" id="GO:0003677">
    <property type="term" value="F:DNA binding"/>
    <property type="evidence" value="ECO:0007669"/>
    <property type="project" value="UniProtKB-KW"/>
</dbReference>
<dbReference type="PROSITE" id="PS51032">
    <property type="entry name" value="AP2_ERF"/>
    <property type="match status" value="1"/>
</dbReference>
<name>A0A9D5CLU1_9LILI</name>
<evidence type="ECO:0000256" key="5">
    <source>
        <dbReference type="ARBA" id="ARBA00023242"/>
    </source>
</evidence>
<protein>
    <recommendedName>
        <fullName evidence="7">AP2/ERF domain-containing protein</fullName>
    </recommendedName>
</protein>
<dbReference type="EMBL" id="JAGGNH010000004">
    <property type="protein sequence ID" value="KAJ0975731.1"/>
    <property type="molecule type" value="Genomic_DNA"/>
</dbReference>
<proteinExistence type="predicted"/>
<keyword evidence="2" id="KW-0805">Transcription regulation</keyword>
<dbReference type="AlphaFoldDB" id="A0A9D5CLU1"/>
<keyword evidence="3" id="KW-0238">DNA-binding</keyword>
<dbReference type="GO" id="GO:0005634">
    <property type="term" value="C:nucleus"/>
    <property type="evidence" value="ECO:0007669"/>
    <property type="project" value="UniProtKB-SubCell"/>
</dbReference>
<feature type="region of interest" description="Disordered" evidence="6">
    <location>
        <begin position="1"/>
        <end position="20"/>
    </location>
</feature>
<dbReference type="Proteomes" id="UP001085076">
    <property type="component" value="Miscellaneous, Linkage group lg04"/>
</dbReference>
<comment type="caution">
    <text evidence="8">The sequence shown here is derived from an EMBL/GenBank/DDBJ whole genome shotgun (WGS) entry which is preliminary data.</text>
</comment>